<reference evidence="1" key="1">
    <citation type="submission" date="2017-04" db="EMBL/GenBank/DDBJ databases">
        <title>Population genomics of picophytoplankton unveils novel chromosome hypervariability.</title>
        <authorList>
            <consortium name="DOE Joint Genome Institute"/>
            <person name="Blanc-Mathieu R."/>
            <person name="Krasovec M."/>
            <person name="Hebrard M."/>
            <person name="Yau S."/>
            <person name="Desgranges E."/>
            <person name="Martin J."/>
            <person name="Schackwitz W."/>
            <person name="Kuo A."/>
            <person name="Salin G."/>
            <person name="Donnadieu C."/>
            <person name="Desdevises Y."/>
            <person name="Sanchez-Ferandin S."/>
            <person name="Moreau H."/>
            <person name="Rivals E."/>
            <person name="Grigoriev I.V."/>
            <person name="Grimsley N."/>
            <person name="Eyre-Walker A."/>
            <person name="Piganeau G."/>
        </authorList>
    </citation>
    <scope>NUCLEOTIDE SEQUENCE [LARGE SCALE GENOMIC DNA]</scope>
    <source>
        <strain evidence="1">RCC 1115</strain>
    </source>
</reference>
<proteinExistence type="predicted"/>
<organism evidence="1">
    <name type="scientific">Ostreococcus tauri</name>
    <name type="common">Marine green alga</name>
    <dbReference type="NCBI Taxonomy" id="70448"/>
    <lineage>
        <taxon>Eukaryota</taxon>
        <taxon>Viridiplantae</taxon>
        <taxon>Chlorophyta</taxon>
        <taxon>Mamiellophyceae</taxon>
        <taxon>Mamiellales</taxon>
        <taxon>Bathycoccaceae</taxon>
        <taxon>Ostreococcus</taxon>
    </lineage>
</organism>
<accession>A0A1Y5IFN3</accession>
<protein>
    <submittedName>
        <fullName evidence="1">Uncharacterized protein</fullName>
    </submittedName>
</protein>
<dbReference type="Proteomes" id="UP000195557">
    <property type="component" value="Unassembled WGS sequence"/>
</dbReference>
<gene>
    <name evidence="1" type="ORF">BE221DRAFT_75830</name>
</gene>
<sequence>MLFVIEHDACAVRVVCRDLRQIYTTRRDGQFRARIRTGDARSRVGGPETRARLR</sequence>
<name>A0A1Y5IFN3_OSTTA</name>
<dbReference type="AlphaFoldDB" id="A0A1Y5IFN3"/>
<evidence type="ECO:0000313" key="1">
    <source>
        <dbReference type="EMBL" id="OUS45942.1"/>
    </source>
</evidence>
<dbReference type="EMBL" id="KZ155785">
    <property type="protein sequence ID" value="OUS45942.1"/>
    <property type="molecule type" value="Genomic_DNA"/>
</dbReference>